<reference evidence="3" key="1">
    <citation type="submission" date="2017-02" db="EMBL/GenBank/DDBJ databases">
        <title>Comparative genomics and description of representatives of a novel lineage of planctomycetes thriving in anoxic sediments.</title>
        <authorList>
            <person name="Spring S."/>
            <person name="Bunk B."/>
            <person name="Sproer C."/>
            <person name="Klenk H.-P."/>
        </authorList>
    </citation>
    <scope>NUCLEOTIDE SEQUENCE [LARGE SCALE GENOMIC DNA]</scope>
    <source>
        <strain evidence="3">L21-RPul-D3</strain>
    </source>
</reference>
<dbReference type="OrthoDB" id="9798585at2"/>
<keyword evidence="3" id="KW-1185">Reference proteome</keyword>
<dbReference type="SUPFAM" id="SSF51182">
    <property type="entry name" value="RmlC-like cupins"/>
    <property type="match status" value="1"/>
</dbReference>
<dbReference type="InterPro" id="IPR011051">
    <property type="entry name" value="RmlC_Cupin_sf"/>
</dbReference>
<evidence type="ECO:0000313" key="3">
    <source>
        <dbReference type="Proteomes" id="UP000188273"/>
    </source>
</evidence>
<protein>
    <submittedName>
        <fullName evidence="2">Nif11 domain/cupin domain protein</fullName>
    </submittedName>
</protein>
<dbReference type="AlphaFoldDB" id="A0A1Q2HRR0"/>
<dbReference type="Proteomes" id="UP000188273">
    <property type="component" value="Chromosome"/>
</dbReference>
<gene>
    <name evidence="2" type="ORF">L21SP3_01975</name>
</gene>
<dbReference type="Gene3D" id="2.60.120.10">
    <property type="entry name" value="Jelly Rolls"/>
    <property type="match status" value="1"/>
</dbReference>
<dbReference type="InterPro" id="IPR013096">
    <property type="entry name" value="Cupin_2"/>
</dbReference>
<sequence>MQPENIFENLPEDFPEGEQFDQLCSKAGVTIERIISQGHKTAEGKWLCSEKNEWVFVLKGEGVLEFQHAGQVRLKRGDYCFIPAGSRHRVADTSHEEKTIWLAIHF</sequence>
<dbReference type="InterPro" id="IPR014710">
    <property type="entry name" value="RmlC-like_jellyroll"/>
</dbReference>
<evidence type="ECO:0000259" key="1">
    <source>
        <dbReference type="Pfam" id="PF07883"/>
    </source>
</evidence>
<organism evidence="2 3">
    <name type="scientific">Sedimentisphaera cyanobacteriorum</name>
    <dbReference type="NCBI Taxonomy" id="1940790"/>
    <lineage>
        <taxon>Bacteria</taxon>
        <taxon>Pseudomonadati</taxon>
        <taxon>Planctomycetota</taxon>
        <taxon>Phycisphaerae</taxon>
        <taxon>Sedimentisphaerales</taxon>
        <taxon>Sedimentisphaeraceae</taxon>
        <taxon>Sedimentisphaera</taxon>
    </lineage>
</organism>
<evidence type="ECO:0000313" key="2">
    <source>
        <dbReference type="EMBL" id="AQQ10149.1"/>
    </source>
</evidence>
<dbReference type="STRING" id="1940790.L21SP3_01975"/>
<dbReference type="KEGG" id="pbu:L21SP3_01975"/>
<dbReference type="RefSeq" id="WP_077541088.1">
    <property type="nucleotide sequence ID" value="NZ_CP019633.1"/>
</dbReference>
<proteinExistence type="predicted"/>
<name>A0A1Q2HRR0_9BACT</name>
<dbReference type="Pfam" id="PF07883">
    <property type="entry name" value="Cupin_2"/>
    <property type="match status" value="1"/>
</dbReference>
<dbReference type="CDD" id="cd06981">
    <property type="entry name" value="cupin_reut_a1446"/>
    <property type="match status" value="1"/>
</dbReference>
<feature type="domain" description="Cupin type-2" evidence="1">
    <location>
        <begin position="50"/>
        <end position="104"/>
    </location>
</feature>
<accession>A0A1Q2HRR0</accession>
<dbReference type="EMBL" id="CP019633">
    <property type="protein sequence ID" value="AQQ10149.1"/>
    <property type="molecule type" value="Genomic_DNA"/>
</dbReference>